<sequence>MPERQEHFARHGGVHFSNRVPPEEINRFVRELPPEKRESLFEVLKELEQAGMIVIHNDGIWADGEGKVGGSREC</sequence>
<dbReference type="Proteomes" id="UP000198661">
    <property type="component" value="Unassembled WGS sequence"/>
</dbReference>
<name>A0A1I2LH97_9BACL</name>
<dbReference type="RefSeq" id="WP_092036134.1">
    <property type="nucleotide sequence ID" value="NZ_FOOK01000005.1"/>
</dbReference>
<protein>
    <submittedName>
        <fullName evidence="1">Uncharacterized protein</fullName>
    </submittedName>
</protein>
<proteinExistence type="predicted"/>
<organism evidence="1 2">
    <name type="scientific">Planifilum fulgidum</name>
    <dbReference type="NCBI Taxonomy" id="201973"/>
    <lineage>
        <taxon>Bacteria</taxon>
        <taxon>Bacillati</taxon>
        <taxon>Bacillota</taxon>
        <taxon>Bacilli</taxon>
        <taxon>Bacillales</taxon>
        <taxon>Thermoactinomycetaceae</taxon>
        <taxon>Planifilum</taxon>
    </lineage>
</organism>
<dbReference type="OrthoDB" id="2376725at2"/>
<accession>A0A1I2LH97</accession>
<dbReference type="AlphaFoldDB" id="A0A1I2LH97"/>
<gene>
    <name evidence="1" type="ORF">SAMN04488025_10556</name>
</gene>
<evidence type="ECO:0000313" key="2">
    <source>
        <dbReference type="Proteomes" id="UP000198661"/>
    </source>
</evidence>
<reference evidence="1 2" key="1">
    <citation type="submission" date="2016-10" db="EMBL/GenBank/DDBJ databases">
        <authorList>
            <person name="de Groot N.N."/>
        </authorList>
    </citation>
    <scope>NUCLEOTIDE SEQUENCE [LARGE SCALE GENOMIC DNA]</scope>
    <source>
        <strain evidence="1 2">DSM 44945</strain>
    </source>
</reference>
<evidence type="ECO:0000313" key="1">
    <source>
        <dbReference type="EMBL" id="SFF78664.1"/>
    </source>
</evidence>
<dbReference type="EMBL" id="FOOK01000005">
    <property type="protein sequence ID" value="SFF78664.1"/>
    <property type="molecule type" value="Genomic_DNA"/>
</dbReference>
<keyword evidence="2" id="KW-1185">Reference proteome</keyword>